<sequence>MWEGNAAQKLLQKGCSWIALTSTALQTKGKEKPMPVVNTDWIPCHKSCPLEEDILRFPRSDYPGGLCCQGKELLALGLHGSGKVDRSCVITDDYWNSASASEIQTGCYESKIEYEMTADKCETDYLDFINGYRAVRVAHSLAYHEFCCGREPGRNGGCTAPFELNGNAACFRTPAAGPPFTELLGALTASWCGRKKTRSSKMSGRPPWCEGTAMQSREAPRRKAPNKKCHGQRNSACGTTDTSAQGPLAHSLQTFISISTGATAIGGTGHPLGHTAMGGLGLTMGQRQERQAGSQVLLLISLYCSCPKCRRTDLAALAIVAGVTLTAFGHFRIWLHNQRDPSLVSCIDFMLVLYSQSPPAKEVLLHCIGCHRALVGRCVSPGMSKDYNEERALLGGACLGKQFSRVPLDVQLASISASYGITLDLIIPAALVLSKQPSSDYIHLIQLHC</sequence>
<gene>
    <name evidence="2" type="ORF">Anapl_07975</name>
</gene>
<organism evidence="2 3">
    <name type="scientific">Anas platyrhynchos</name>
    <name type="common">Mallard</name>
    <name type="synonym">Anas boschas</name>
    <dbReference type="NCBI Taxonomy" id="8839"/>
    <lineage>
        <taxon>Eukaryota</taxon>
        <taxon>Metazoa</taxon>
        <taxon>Chordata</taxon>
        <taxon>Craniata</taxon>
        <taxon>Vertebrata</taxon>
        <taxon>Euteleostomi</taxon>
        <taxon>Archelosauria</taxon>
        <taxon>Archosauria</taxon>
        <taxon>Dinosauria</taxon>
        <taxon>Saurischia</taxon>
        <taxon>Theropoda</taxon>
        <taxon>Coelurosauria</taxon>
        <taxon>Aves</taxon>
        <taxon>Neognathae</taxon>
        <taxon>Galloanserae</taxon>
        <taxon>Anseriformes</taxon>
        <taxon>Anatidae</taxon>
        <taxon>Anatinae</taxon>
        <taxon>Anas</taxon>
    </lineage>
</organism>
<dbReference type="Proteomes" id="UP000296049">
    <property type="component" value="Unassembled WGS sequence"/>
</dbReference>
<proteinExistence type="predicted"/>
<feature type="compositionally biased region" description="Polar residues" evidence="1">
    <location>
        <begin position="232"/>
        <end position="242"/>
    </location>
</feature>
<name>R0JL59_ANAPL</name>
<reference evidence="3" key="1">
    <citation type="journal article" date="2013" name="Nat. Genet.">
        <title>The duck genome and transcriptome provide insight into an avian influenza virus reservoir species.</title>
        <authorList>
            <person name="Huang Y."/>
            <person name="Li Y."/>
            <person name="Burt D.W."/>
            <person name="Chen H."/>
            <person name="Zhang Y."/>
            <person name="Qian W."/>
            <person name="Kim H."/>
            <person name="Gan S."/>
            <person name="Zhao Y."/>
            <person name="Li J."/>
            <person name="Yi K."/>
            <person name="Feng H."/>
            <person name="Zhu P."/>
            <person name="Li B."/>
            <person name="Liu Q."/>
            <person name="Fairley S."/>
            <person name="Magor K.E."/>
            <person name="Du Z."/>
            <person name="Hu X."/>
            <person name="Goodman L."/>
            <person name="Tafer H."/>
            <person name="Vignal A."/>
            <person name="Lee T."/>
            <person name="Kim K.W."/>
            <person name="Sheng Z."/>
            <person name="An Y."/>
            <person name="Searle S."/>
            <person name="Herrero J."/>
            <person name="Groenen M.A."/>
            <person name="Crooijmans R.P."/>
            <person name="Faraut T."/>
            <person name="Cai Q."/>
            <person name="Webster R.G."/>
            <person name="Aldridge J.R."/>
            <person name="Warren W.C."/>
            <person name="Bartschat S."/>
            <person name="Kehr S."/>
            <person name="Marz M."/>
            <person name="Stadler P.F."/>
            <person name="Smith J."/>
            <person name="Kraus R.H."/>
            <person name="Zhao Y."/>
            <person name="Ren L."/>
            <person name="Fei J."/>
            <person name="Morisson M."/>
            <person name="Kaiser P."/>
            <person name="Griffin D.K."/>
            <person name="Rao M."/>
            <person name="Pitel F."/>
            <person name="Wang J."/>
            <person name="Li N."/>
        </authorList>
    </citation>
    <scope>NUCLEOTIDE SEQUENCE [LARGE SCALE GENOMIC DNA]</scope>
</reference>
<protein>
    <submittedName>
        <fullName evidence="2">Uncharacterized protein</fullName>
    </submittedName>
</protein>
<accession>R0JL59</accession>
<evidence type="ECO:0000313" key="3">
    <source>
        <dbReference type="Proteomes" id="UP000296049"/>
    </source>
</evidence>
<evidence type="ECO:0000256" key="1">
    <source>
        <dbReference type="SAM" id="MobiDB-lite"/>
    </source>
</evidence>
<dbReference type="AlphaFoldDB" id="R0JL59"/>
<feature type="compositionally biased region" description="Basic residues" evidence="1">
    <location>
        <begin position="220"/>
        <end position="231"/>
    </location>
</feature>
<keyword evidence="3" id="KW-1185">Reference proteome</keyword>
<feature type="region of interest" description="Disordered" evidence="1">
    <location>
        <begin position="203"/>
        <end position="242"/>
    </location>
</feature>
<evidence type="ECO:0000313" key="2">
    <source>
        <dbReference type="EMBL" id="EOA97786.1"/>
    </source>
</evidence>
<dbReference type="EMBL" id="KB743609">
    <property type="protein sequence ID" value="EOA97786.1"/>
    <property type="molecule type" value="Genomic_DNA"/>
</dbReference>